<feature type="domain" description="PilY1 beta-propeller" evidence="4">
    <location>
        <begin position="689"/>
        <end position="944"/>
    </location>
</feature>
<evidence type="ECO:0000256" key="2">
    <source>
        <dbReference type="ARBA" id="ARBA00022837"/>
    </source>
</evidence>
<keyword evidence="3" id="KW-0732">Signal</keyword>
<gene>
    <name evidence="5" type="ORF">F969_03640</name>
</gene>
<proteinExistence type="predicted"/>
<name>N8WQ94_9GAMM</name>
<keyword evidence="6" id="KW-1185">Reference proteome</keyword>
<dbReference type="PATRIC" id="fig|1217710.3.peg.3501"/>
<reference evidence="5 6" key="1">
    <citation type="submission" date="2013-02" db="EMBL/GenBank/DDBJ databases">
        <title>The Genome Sequence of Acinetobacter sp. NIPH 899.</title>
        <authorList>
            <consortium name="The Broad Institute Genome Sequencing Platform"/>
            <consortium name="The Broad Institute Genome Sequencing Center for Infectious Disease"/>
            <person name="Cerqueira G."/>
            <person name="Feldgarden M."/>
            <person name="Courvalin P."/>
            <person name="Perichon B."/>
            <person name="Grillot-Courvalin C."/>
            <person name="Clermont D."/>
            <person name="Rocha E."/>
            <person name="Yoon E.-J."/>
            <person name="Nemec A."/>
            <person name="Walker B."/>
            <person name="Young S.K."/>
            <person name="Zeng Q."/>
            <person name="Gargeya S."/>
            <person name="Fitzgerald M."/>
            <person name="Haas B."/>
            <person name="Abouelleil A."/>
            <person name="Alvarado L."/>
            <person name="Arachchi H.M."/>
            <person name="Berlin A.M."/>
            <person name="Chapman S.B."/>
            <person name="Dewar J."/>
            <person name="Goldberg J."/>
            <person name="Griggs A."/>
            <person name="Gujja S."/>
            <person name="Hansen M."/>
            <person name="Howarth C."/>
            <person name="Imamovic A."/>
            <person name="Larimer J."/>
            <person name="McCowan C."/>
            <person name="Murphy C."/>
            <person name="Neiman D."/>
            <person name="Pearson M."/>
            <person name="Priest M."/>
            <person name="Roberts A."/>
            <person name="Saif S."/>
            <person name="Shea T."/>
            <person name="Sisk P."/>
            <person name="Sykes S."/>
            <person name="Wortman J."/>
            <person name="Nusbaum C."/>
            <person name="Birren B."/>
        </authorList>
    </citation>
    <scope>NUCLEOTIDE SEQUENCE [LARGE SCALE GENOMIC DNA]</scope>
    <source>
        <strain evidence="5 6">NIPH 899</strain>
    </source>
</reference>
<evidence type="ECO:0000256" key="3">
    <source>
        <dbReference type="SAM" id="SignalP"/>
    </source>
</evidence>
<evidence type="ECO:0000256" key="1">
    <source>
        <dbReference type="ARBA" id="ARBA00022723"/>
    </source>
</evidence>
<dbReference type="HOGENOM" id="CLU_004937_0_0_6"/>
<dbReference type="Pfam" id="PF05567">
    <property type="entry name" value="T4P_PilY1"/>
    <property type="match status" value="1"/>
</dbReference>
<comment type="caution">
    <text evidence="5">The sequence shown here is derived from an EMBL/GenBank/DDBJ whole genome shotgun (WGS) entry which is preliminary data.</text>
</comment>
<dbReference type="SUPFAM" id="SSF53300">
    <property type="entry name" value="vWA-like"/>
    <property type="match status" value="1"/>
</dbReference>
<evidence type="ECO:0000313" key="5">
    <source>
        <dbReference type="EMBL" id="ENU97417.1"/>
    </source>
</evidence>
<keyword evidence="1" id="KW-0479">Metal-binding</keyword>
<keyword evidence="2" id="KW-0106">Calcium</keyword>
<feature type="chain" id="PRO_5004135709" description="PilY1 beta-propeller domain-containing protein" evidence="3">
    <location>
        <begin position="30"/>
        <end position="1184"/>
    </location>
</feature>
<feature type="signal peptide" evidence="3">
    <location>
        <begin position="1"/>
        <end position="29"/>
    </location>
</feature>
<dbReference type="Proteomes" id="UP000013070">
    <property type="component" value="Unassembled WGS sequence"/>
</dbReference>
<dbReference type="Gene3D" id="3.40.50.410">
    <property type="entry name" value="von Willebrand factor, type A domain"/>
    <property type="match status" value="1"/>
</dbReference>
<sequence>MTMKIKFKKPIVTAWVAGLTTLICGAVSASDIELYKPAQTSKTTLMFMLDVSGSMAFCDNRASTDYKCRSEDVSRLDYLKAGMKDLLNGNPAKNIQKLDDDLYVGLGVFSGTASNGGGTGRIQLGAKRLGEEYSFNFEQDQEVFRVTEKNTREFGSFYWSDFKVIKTEKCSSVNNTGKCQTWVNTSESVDSHFKISDEETECTGSYVFCREYTRVTIYMNKKVTGTYKETHRQRLLKVVDNLSANGGTPTAFAYAEAGAYLLGGTTSGENNSGYDAAVSDVKESGKYKAPETMPTADVDTSQCSGYGIYFLTDGVPEYGKNAFSLNIMKKSLGTKGPSFSCSAVSLGGKSSYYNSENNTNNWTCIGEYTKALLDPEKNPLKVSIKTAVVGFGSTMDQANPEGNTRNDILDAQAWGALGKGGFYRGSDSASVVNSVNQFLQVLATNIPSVTTGTATIPVDNLDTQMIQPWVYFPQFDPQPASTAVSWMGNVKKFSSETGVLKDRDNKAVMSKEGILADDVYDFWADPAIIKEITKGSGANAETIRVKLGGTLSKVKLGRTISPFVERKIFTDRAKITISGAESSATTVKKGDLNLLVAKDLYESNATNNFVQDKKRGYLAALFGFDISKTMASALTISTSDTAHTNFKNFITNQSNAKLRQMGAVMHSKPLLITQSGTTSYTAATDTLTYTNRDDLIVFGSTAGLLHVVKAGNNENGYSGGAGEEIFVFAPSELIDKQPQAFLNNKEQAGELHYGIDGPWTAYTEYVTKGTGTNPEVTVKGGKQWIYGGLRMGGRSYYALDLSDVTSSGGIPKIKFKIDPEAVGAPTALTHMGESWSKPLITWVNWQGKRKLVMVVGGGYDRAYESPDYAAEPSKGAGVYMFDADDGKLLWWASKHATNNATENKVGDLKYSVVSQIKAVDRNNDGLTDHFYFGDLGGQLWRIDWGNLATTGVSGETARVTRLLNLNDGKNSPRFYTTPTFTIHNTVNDKLAVITIGSGDFSSPMSAGVNPNDAVYVIFDKDVTKRNLPVLKSDQLKTRNLVLTGLVKNNKTDSVGIDKNGWYYPLPSKSRILNDHIAIDNDLYVSIFNANEDIDNKSCTGGIRGKSTAQLFCLPYGGNQCFTGKSPDGKDIEYDSEFDLGRGNVGINLGGLKRNRSIILNAPNDLKLKDYQGKTQFVSQRWYER</sequence>
<protein>
    <recommendedName>
        <fullName evidence="4">PilY1 beta-propeller domain-containing protein</fullName>
    </recommendedName>
</protein>
<dbReference type="AlphaFoldDB" id="N8WQ94"/>
<evidence type="ECO:0000313" key="6">
    <source>
        <dbReference type="Proteomes" id="UP000013070"/>
    </source>
</evidence>
<dbReference type="InterPro" id="IPR036465">
    <property type="entry name" value="vWFA_dom_sf"/>
</dbReference>
<organism evidence="5 6">
    <name type="scientific">Acinetobacter variabilis</name>
    <dbReference type="NCBI Taxonomy" id="70346"/>
    <lineage>
        <taxon>Bacteria</taxon>
        <taxon>Pseudomonadati</taxon>
        <taxon>Pseudomonadota</taxon>
        <taxon>Gammaproteobacteria</taxon>
        <taxon>Moraxellales</taxon>
        <taxon>Moraxellaceae</taxon>
        <taxon>Acinetobacter</taxon>
    </lineage>
</organism>
<dbReference type="eggNOG" id="COG3419">
    <property type="taxonomic scope" value="Bacteria"/>
</dbReference>
<dbReference type="InterPro" id="IPR008707">
    <property type="entry name" value="B-propeller_PilY1"/>
</dbReference>
<dbReference type="EMBL" id="APPE01000087">
    <property type="protein sequence ID" value="ENU97417.1"/>
    <property type="molecule type" value="Genomic_DNA"/>
</dbReference>
<accession>N8WQ94</accession>
<dbReference type="GO" id="GO:0046872">
    <property type="term" value="F:metal ion binding"/>
    <property type="evidence" value="ECO:0007669"/>
    <property type="project" value="UniProtKB-KW"/>
</dbReference>
<evidence type="ECO:0000259" key="4">
    <source>
        <dbReference type="Pfam" id="PF05567"/>
    </source>
</evidence>